<dbReference type="EMBL" id="JBHPBY010000027">
    <property type="protein sequence ID" value="MFC1849230.1"/>
    <property type="molecule type" value="Genomic_DNA"/>
</dbReference>
<gene>
    <name evidence="1" type="ORF">ACFL27_03375</name>
</gene>
<proteinExistence type="predicted"/>
<dbReference type="Proteomes" id="UP001594351">
    <property type="component" value="Unassembled WGS sequence"/>
</dbReference>
<name>A0ABV6YSR3_UNCC1</name>
<evidence type="ECO:0000313" key="2">
    <source>
        <dbReference type="Proteomes" id="UP001594351"/>
    </source>
</evidence>
<protein>
    <recommendedName>
        <fullName evidence="3">1-acyl-sn-glycerol-3-phosphate acyltransferase</fullName>
    </recommendedName>
</protein>
<evidence type="ECO:0008006" key="3">
    <source>
        <dbReference type="Google" id="ProtNLM"/>
    </source>
</evidence>
<reference evidence="1 2" key="1">
    <citation type="submission" date="2024-09" db="EMBL/GenBank/DDBJ databases">
        <title>Laminarin stimulates single cell rates of sulfate reduction while oxygen inhibits transcriptomic activity in coastal marine sediment.</title>
        <authorList>
            <person name="Lindsay M."/>
            <person name="Orcutt B."/>
            <person name="Emerson D."/>
            <person name="Stepanauskas R."/>
            <person name="D'Angelo T."/>
        </authorList>
    </citation>
    <scope>NUCLEOTIDE SEQUENCE [LARGE SCALE GENOMIC DNA]</scope>
    <source>
        <strain evidence="1">SAG AM-311-K15</strain>
    </source>
</reference>
<sequence>MVPVTIIGSRNVILKKKFEVRVGCEINVIFSPPVYATEYSKETITKYVEKTRMAIKQELARFAAIS</sequence>
<comment type="caution">
    <text evidence="1">The sequence shown here is derived from an EMBL/GenBank/DDBJ whole genome shotgun (WGS) entry which is preliminary data.</text>
</comment>
<evidence type="ECO:0000313" key="1">
    <source>
        <dbReference type="EMBL" id="MFC1849230.1"/>
    </source>
</evidence>
<organism evidence="1 2">
    <name type="scientific">candidate division CSSED10-310 bacterium</name>
    <dbReference type="NCBI Taxonomy" id="2855610"/>
    <lineage>
        <taxon>Bacteria</taxon>
        <taxon>Bacteria division CSSED10-310</taxon>
    </lineage>
</organism>
<accession>A0ABV6YSR3</accession>
<keyword evidence="2" id="KW-1185">Reference proteome</keyword>